<evidence type="ECO:0000256" key="6">
    <source>
        <dbReference type="ARBA" id="ARBA00022989"/>
    </source>
</evidence>
<evidence type="ECO:0000313" key="12">
    <source>
        <dbReference type="EMBL" id="KAF9332954.1"/>
    </source>
</evidence>
<reference evidence="12" key="1">
    <citation type="journal article" date="2020" name="Fungal Divers.">
        <title>Resolving the Mortierellaceae phylogeny through synthesis of multi-gene phylogenetics and phylogenomics.</title>
        <authorList>
            <person name="Vandepol N."/>
            <person name="Liber J."/>
            <person name="Desiro A."/>
            <person name="Na H."/>
            <person name="Kennedy M."/>
            <person name="Barry K."/>
            <person name="Grigoriev I.V."/>
            <person name="Miller A.N."/>
            <person name="O'Donnell K."/>
            <person name="Stajich J.E."/>
            <person name="Bonito G."/>
        </authorList>
    </citation>
    <scope>NUCLEOTIDE SEQUENCE</scope>
    <source>
        <strain evidence="12">NVP1</strain>
    </source>
</reference>
<keyword evidence="6 11" id="KW-1133">Transmembrane helix</keyword>
<name>A0A9P5SM25_9FUNG</name>
<evidence type="ECO:0000256" key="8">
    <source>
        <dbReference type="ARBA" id="ARBA00023136"/>
    </source>
</evidence>
<dbReference type="GO" id="GO:0007005">
    <property type="term" value="P:mitochondrion organization"/>
    <property type="evidence" value="ECO:0007669"/>
    <property type="project" value="InterPro"/>
</dbReference>
<dbReference type="PANTHER" id="PTHR31068">
    <property type="entry name" value="MITOCHONDRIAL DISTRIBUTION AND MORPHOLOGY PROTEIN 31"/>
    <property type="match status" value="1"/>
</dbReference>
<protein>
    <submittedName>
        <fullName evidence="12">Mitochondrial distribution and morphology protein 31, mitochondrial</fullName>
    </submittedName>
</protein>
<evidence type="ECO:0000256" key="10">
    <source>
        <dbReference type="SAM" id="MobiDB-lite"/>
    </source>
</evidence>
<keyword evidence="5" id="KW-0809">Transit peptide</keyword>
<proteinExistence type="inferred from homology"/>
<dbReference type="EMBL" id="JAAAUY010000230">
    <property type="protein sequence ID" value="KAF9332954.1"/>
    <property type="molecule type" value="Genomic_DNA"/>
</dbReference>
<feature type="transmembrane region" description="Helical" evidence="11">
    <location>
        <begin position="296"/>
        <end position="323"/>
    </location>
</feature>
<evidence type="ECO:0000256" key="7">
    <source>
        <dbReference type="ARBA" id="ARBA00023128"/>
    </source>
</evidence>
<evidence type="ECO:0000256" key="2">
    <source>
        <dbReference type="ARBA" id="ARBA00005687"/>
    </source>
</evidence>
<dbReference type="GO" id="GO:0000001">
    <property type="term" value="P:mitochondrion inheritance"/>
    <property type="evidence" value="ECO:0007669"/>
    <property type="project" value="InterPro"/>
</dbReference>
<evidence type="ECO:0000256" key="4">
    <source>
        <dbReference type="ARBA" id="ARBA00022792"/>
    </source>
</evidence>
<comment type="function">
    <text evidence="9">Involved in the organization of the mitochondrial membranes and the global structure of the mitochondria. Also required for mitochondrial distribution and mobility as well as for the maintenance of mitochondrial DNA nucleoids structures.</text>
</comment>
<feature type="region of interest" description="Disordered" evidence="10">
    <location>
        <begin position="172"/>
        <end position="195"/>
    </location>
</feature>
<keyword evidence="7" id="KW-0496">Mitochondrion</keyword>
<feature type="compositionally biased region" description="Polar residues" evidence="10">
    <location>
        <begin position="225"/>
        <end position="245"/>
    </location>
</feature>
<dbReference type="PANTHER" id="PTHR31068:SF0">
    <property type="entry name" value="MITOCHONDRIAL DISTRIBUTION AND MORPHOLOGY PROTEIN 31"/>
    <property type="match status" value="1"/>
</dbReference>
<keyword evidence="13" id="KW-1185">Reference proteome</keyword>
<dbReference type="Proteomes" id="UP000696485">
    <property type="component" value="Unassembled WGS sequence"/>
</dbReference>
<feature type="region of interest" description="Disordered" evidence="10">
    <location>
        <begin position="377"/>
        <end position="407"/>
    </location>
</feature>
<evidence type="ECO:0000256" key="5">
    <source>
        <dbReference type="ARBA" id="ARBA00022946"/>
    </source>
</evidence>
<evidence type="ECO:0000256" key="11">
    <source>
        <dbReference type="SAM" id="Phobius"/>
    </source>
</evidence>
<dbReference type="Pfam" id="PF08118">
    <property type="entry name" value="MDM31_MDM32"/>
    <property type="match status" value="1"/>
</dbReference>
<dbReference type="AlphaFoldDB" id="A0A9P5SM25"/>
<comment type="similarity">
    <text evidence="2">Belongs to the MDM31/MDM32 family.</text>
</comment>
<feature type="compositionally biased region" description="Basic residues" evidence="10">
    <location>
        <begin position="680"/>
        <end position="697"/>
    </location>
</feature>
<gene>
    <name evidence="12" type="primary">MDM31</name>
    <name evidence="12" type="ORF">BG006_004173</name>
</gene>
<keyword evidence="3 11" id="KW-0812">Transmembrane</keyword>
<feature type="compositionally biased region" description="Basic and acidic residues" evidence="10">
    <location>
        <begin position="388"/>
        <end position="407"/>
    </location>
</feature>
<organism evidence="12 13">
    <name type="scientific">Podila minutissima</name>
    <dbReference type="NCBI Taxonomy" id="64525"/>
    <lineage>
        <taxon>Eukaryota</taxon>
        <taxon>Fungi</taxon>
        <taxon>Fungi incertae sedis</taxon>
        <taxon>Mucoromycota</taxon>
        <taxon>Mortierellomycotina</taxon>
        <taxon>Mortierellomycetes</taxon>
        <taxon>Mortierellales</taxon>
        <taxon>Mortierellaceae</taxon>
        <taxon>Podila</taxon>
    </lineage>
</organism>
<dbReference type="GO" id="GO:0005743">
    <property type="term" value="C:mitochondrial inner membrane"/>
    <property type="evidence" value="ECO:0007669"/>
    <property type="project" value="UniProtKB-SubCell"/>
</dbReference>
<evidence type="ECO:0000313" key="13">
    <source>
        <dbReference type="Proteomes" id="UP000696485"/>
    </source>
</evidence>
<comment type="caution">
    <text evidence="12">The sequence shown here is derived from an EMBL/GenBank/DDBJ whole genome shotgun (WGS) entry which is preliminary data.</text>
</comment>
<feature type="region of interest" description="Disordered" evidence="10">
    <location>
        <begin position="655"/>
        <end position="735"/>
    </location>
</feature>
<accession>A0A9P5SM25</accession>
<keyword evidence="4" id="KW-0999">Mitochondrion inner membrane</keyword>
<feature type="region of interest" description="Disordered" evidence="10">
    <location>
        <begin position="224"/>
        <end position="245"/>
    </location>
</feature>
<evidence type="ECO:0000256" key="9">
    <source>
        <dbReference type="ARBA" id="ARBA00025191"/>
    </source>
</evidence>
<evidence type="ECO:0000256" key="1">
    <source>
        <dbReference type="ARBA" id="ARBA00004273"/>
    </source>
</evidence>
<comment type="subcellular location">
    <subcellularLocation>
        <location evidence="1">Mitochondrion inner membrane</location>
    </subcellularLocation>
</comment>
<keyword evidence="8 11" id="KW-0472">Membrane</keyword>
<evidence type="ECO:0000256" key="3">
    <source>
        <dbReference type="ARBA" id="ARBA00022692"/>
    </source>
</evidence>
<sequence length="872" mass="98452">MQAACMAHRGMPIRSTIMTRPVVYPHLHSVQRTRAILVFKPESQTYSARLFATVTGRGSRRSKSKQLLCRLAPGLWMYNNGGLYGGEAAVAVNQTTQQVMMQRGSAGLKPVLSPCQSRAREVDRIMGRLSQRMVKGTAHILSRPQPKATSSLLEAGQRGFSQLHLDSCPLAKPSSASITRGKPSKPLSARHFSTDHSPTPIIKVSNLSTLARTRLAPTSIRLRGTQGSKRSYASETGLTPNSSQSALVKYTPPTGPLDRVDRAKLLSAAPTFLARLKIRLKLLLMRQIRPWRVDDFIAMFSWAFLANVAFVLLGTTTFFSLILATANSLQFQGFVASKISDYLTASTGVRVKFEAAIVPNWKDGRITLRNVVMSKRAEDPAESNNSGHKGEDHSGHGHEHDLGDHYPTTEEVDTNFTMFDLTIDEIDVTLSAKRWLDGKGLIEDASIKGVRGVIDRTHVWWDPDVEYIPEEARRKHVPGDFELESLELDDMLVTVLQPDGFRPYTVSIFNAQFPCFRKQWLCYDMLCADSMVGMFDGCLFSCYTAQRENTDSQTDTKWKKTTRFKIDDVKIDHLNAGVEGPFGWIYAGTVDITCDVRIPNEPEEDVLRKLVNDIVDKIDEVVDFAPLPLVFGTGTIGGKEIVMYPNRAAAALHKKMMEEEEERRQLAQEQEQQTNELRRQREHHSLHHQNHQKHQHQKLSQSQQHFPTSLQQRQHEQQMARHHPAPPVMAPYKPKSKKPALVMDFEFLFNDTKASIPLQTESMSYLSNAMVRPIVAFMNSNRTVTPIRCRVEMDLSEFDGSWTIYDSNLMNNLSTEVGKAWANLVADERERNRKLKRVGLWGLQSMTRNIVSVYDYARGNRGFWHYIGTQTA</sequence>
<dbReference type="InterPro" id="IPR012571">
    <property type="entry name" value="Mdm31/Mdm32"/>
</dbReference>